<dbReference type="Gene3D" id="3.40.190.10">
    <property type="entry name" value="Periplasmic binding protein-like II"/>
    <property type="match status" value="2"/>
</dbReference>
<dbReference type="InterPro" id="IPR036388">
    <property type="entry name" value="WH-like_DNA-bd_sf"/>
</dbReference>
<comment type="caution">
    <text evidence="6">The sequence shown here is derived from an EMBL/GenBank/DDBJ whole genome shotgun (WGS) entry which is preliminary data.</text>
</comment>
<dbReference type="Pfam" id="PF03466">
    <property type="entry name" value="LysR_substrate"/>
    <property type="match status" value="1"/>
</dbReference>
<evidence type="ECO:0000256" key="2">
    <source>
        <dbReference type="ARBA" id="ARBA00023015"/>
    </source>
</evidence>
<sequence length="311" mass="34520">MNERELPLNALRAFAIAAQSPSLEIAARKLGVTHGAVSKQIASLEAWLGQSLFGRQGRSLQLTPYGKILADKVTESIRQIGAACDYVRRDRSRKVISVEAPATFAMYFLLPRIKKFETQNPKLSVWIATRLTGQTPDFAQNDVVISRGQFPKVATRVGTAKFLFEEKLTPVSAYSLLKEAPIRKPADLRKHKPIASSSRPGEWEAWFERAGLGNPLIEGGHRFDHLNVALHAVRDGLGSTIAPRQLFGDMINQYHLRCPLPDIFYPGASYFAYSAFQPETAESQIFISWLQSECRTSDGDNIGSHIPLNAV</sequence>
<dbReference type="AlphaFoldDB" id="A0A512JQX4"/>
<evidence type="ECO:0000259" key="5">
    <source>
        <dbReference type="PROSITE" id="PS50931"/>
    </source>
</evidence>
<dbReference type="GO" id="GO:0006351">
    <property type="term" value="P:DNA-templated transcription"/>
    <property type="evidence" value="ECO:0007669"/>
    <property type="project" value="TreeGrafter"/>
</dbReference>
<dbReference type="InterPro" id="IPR036390">
    <property type="entry name" value="WH_DNA-bd_sf"/>
</dbReference>
<dbReference type="InterPro" id="IPR058163">
    <property type="entry name" value="LysR-type_TF_proteobact-type"/>
</dbReference>
<comment type="similarity">
    <text evidence="1">Belongs to the LysR transcriptional regulatory family.</text>
</comment>
<protein>
    <submittedName>
        <fullName evidence="6">Transcriptional regulator</fullName>
    </submittedName>
</protein>
<dbReference type="SUPFAM" id="SSF46785">
    <property type="entry name" value="Winged helix' DNA-binding domain"/>
    <property type="match status" value="1"/>
</dbReference>
<evidence type="ECO:0000313" key="6">
    <source>
        <dbReference type="EMBL" id="GEP12365.1"/>
    </source>
</evidence>
<dbReference type="PROSITE" id="PS50931">
    <property type="entry name" value="HTH_LYSR"/>
    <property type="match status" value="1"/>
</dbReference>
<dbReference type="Proteomes" id="UP000321750">
    <property type="component" value="Unassembled WGS sequence"/>
</dbReference>
<keyword evidence="2" id="KW-0805">Transcription regulation</keyword>
<evidence type="ECO:0000256" key="1">
    <source>
        <dbReference type="ARBA" id="ARBA00009437"/>
    </source>
</evidence>
<dbReference type="InterPro" id="IPR005119">
    <property type="entry name" value="LysR_subst-bd"/>
</dbReference>
<dbReference type="RefSeq" id="WP_147048754.1">
    <property type="nucleotide sequence ID" value="NZ_BJZV01000038.1"/>
</dbReference>
<dbReference type="InterPro" id="IPR000847">
    <property type="entry name" value="LysR_HTH_N"/>
</dbReference>
<keyword evidence="4" id="KW-0804">Transcription</keyword>
<evidence type="ECO:0000313" key="7">
    <source>
        <dbReference type="Proteomes" id="UP000321750"/>
    </source>
</evidence>
<keyword evidence="7" id="KW-1185">Reference proteome</keyword>
<reference evidence="6 7" key="1">
    <citation type="submission" date="2019-07" db="EMBL/GenBank/DDBJ databases">
        <title>Whole genome shotgun sequence of Methylobacterium gnaphalii NBRC 107716.</title>
        <authorList>
            <person name="Hosoyama A."/>
            <person name="Uohara A."/>
            <person name="Ohji S."/>
            <person name="Ichikawa N."/>
        </authorList>
    </citation>
    <scope>NUCLEOTIDE SEQUENCE [LARGE SCALE GENOMIC DNA]</scope>
    <source>
        <strain evidence="6 7">NBRC 107716</strain>
    </source>
</reference>
<dbReference type="EMBL" id="BJZV01000038">
    <property type="protein sequence ID" value="GEP12365.1"/>
    <property type="molecule type" value="Genomic_DNA"/>
</dbReference>
<keyword evidence="3" id="KW-0238">DNA-binding</keyword>
<gene>
    <name evidence="6" type="ORF">MGN01_42100</name>
</gene>
<name>A0A512JQX4_9HYPH</name>
<dbReference type="GO" id="GO:0003700">
    <property type="term" value="F:DNA-binding transcription factor activity"/>
    <property type="evidence" value="ECO:0007669"/>
    <property type="project" value="InterPro"/>
</dbReference>
<dbReference type="PANTHER" id="PTHR30537">
    <property type="entry name" value="HTH-TYPE TRANSCRIPTIONAL REGULATOR"/>
    <property type="match status" value="1"/>
</dbReference>
<accession>A0A512JQX4</accession>
<dbReference type="Gene3D" id="1.10.10.10">
    <property type="entry name" value="Winged helix-like DNA-binding domain superfamily/Winged helix DNA-binding domain"/>
    <property type="match status" value="1"/>
</dbReference>
<dbReference type="GO" id="GO:0043565">
    <property type="term" value="F:sequence-specific DNA binding"/>
    <property type="evidence" value="ECO:0007669"/>
    <property type="project" value="TreeGrafter"/>
</dbReference>
<dbReference type="PANTHER" id="PTHR30537:SF74">
    <property type="entry name" value="HTH-TYPE TRANSCRIPTIONAL REGULATOR TRPI"/>
    <property type="match status" value="1"/>
</dbReference>
<dbReference type="OrthoDB" id="9793571at2"/>
<evidence type="ECO:0000256" key="4">
    <source>
        <dbReference type="ARBA" id="ARBA00023163"/>
    </source>
</evidence>
<organism evidence="6 7">
    <name type="scientific">Methylobacterium gnaphalii</name>
    <dbReference type="NCBI Taxonomy" id="1010610"/>
    <lineage>
        <taxon>Bacteria</taxon>
        <taxon>Pseudomonadati</taxon>
        <taxon>Pseudomonadota</taxon>
        <taxon>Alphaproteobacteria</taxon>
        <taxon>Hyphomicrobiales</taxon>
        <taxon>Methylobacteriaceae</taxon>
        <taxon>Methylobacterium</taxon>
    </lineage>
</organism>
<dbReference type="SUPFAM" id="SSF53850">
    <property type="entry name" value="Periplasmic binding protein-like II"/>
    <property type="match status" value="1"/>
</dbReference>
<dbReference type="Pfam" id="PF00126">
    <property type="entry name" value="HTH_1"/>
    <property type="match status" value="1"/>
</dbReference>
<evidence type="ECO:0000256" key="3">
    <source>
        <dbReference type="ARBA" id="ARBA00023125"/>
    </source>
</evidence>
<feature type="domain" description="HTH lysR-type" evidence="5">
    <location>
        <begin position="6"/>
        <end position="63"/>
    </location>
</feature>
<proteinExistence type="inferred from homology"/>